<dbReference type="Proteomes" id="UP001597351">
    <property type="component" value="Unassembled WGS sequence"/>
</dbReference>
<dbReference type="EMBL" id="JBHUGD010000003">
    <property type="protein sequence ID" value="MFD1947606.1"/>
    <property type="molecule type" value="Genomic_DNA"/>
</dbReference>
<proteinExistence type="predicted"/>
<organism evidence="1 2">
    <name type="scientific">Nocardioides aestuarii</name>
    <dbReference type="NCBI Taxonomy" id="252231"/>
    <lineage>
        <taxon>Bacteria</taxon>
        <taxon>Bacillati</taxon>
        <taxon>Actinomycetota</taxon>
        <taxon>Actinomycetes</taxon>
        <taxon>Propionibacteriales</taxon>
        <taxon>Nocardioidaceae</taxon>
        <taxon>Nocardioides</taxon>
    </lineage>
</organism>
<gene>
    <name evidence="1" type="ORF">ACFSDE_12455</name>
</gene>
<sequence>MRIGTWNLAGRWTPEHLGFIQGLRCDVLLLTEVRGDVAVPGMQCHATTEHMAEDRWWAAVLAPELMPLPDPHGASASALVDDLKVCSTVLPWRASGGDAPWKGGDTGHRAANAVARIVESRPEVWGGDWNTSLEGRDWVGTRRGRAAVVDATRELGLAVHTSAAPHRDTDQRAIDHVAVPEEWLLTRVDHVVAAVEGRYLSDHDAYVVETDPATVRA</sequence>
<dbReference type="Gene3D" id="3.60.10.10">
    <property type="entry name" value="Endonuclease/exonuclease/phosphatase"/>
    <property type="match status" value="1"/>
</dbReference>
<dbReference type="RefSeq" id="WP_343918841.1">
    <property type="nucleotide sequence ID" value="NZ_BAAAJT010000002.1"/>
</dbReference>
<comment type="caution">
    <text evidence="1">The sequence shown here is derived from an EMBL/GenBank/DDBJ whole genome shotgun (WGS) entry which is preliminary data.</text>
</comment>
<name>A0ABW4TRC9_9ACTN</name>
<dbReference type="InterPro" id="IPR036691">
    <property type="entry name" value="Endo/exonu/phosph_ase_sf"/>
</dbReference>
<evidence type="ECO:0000313" key="2">
    <source>
        <dbReference type="Proteomes" id="UP001597351"/>
    </source>
</evidence>
<evidence type="ECO:0000313" key="1">
    <source>
        <dbReference type="EMBL" id="MFD1947606.1"/>
    </source>
</evidence>
<dbReference type="SUPFAM" id="SSF56219">
    <property type="entry name" value="DNase I-like"/>
    <property type="match status" value="1"/>
</dbReference>
<reference evidence="2" key="1">
    <citation type="journal article" date="2019" name="Int. J. Syst. Evol. Microbiol.">
        <title>The Global Catalogue of Microorganisms (GCM) 10K type strain sequencing project: providing services to taxonomists for standard genome sequencing and annotation.</title>
        <authorList>
            <consortium name="The Broad Institute Genomics Platform"/>
            <consortium name="The Broad Institute Genome Sequencing Center for Infectious Disease"/>
            <person name="Wu L."/>
            <person name="Ma J."/>
        </authorList>
    </citation>
    <scope>NUCLEOTIDE SEQUENCE [LARGE SCALE GENOMIC DNA]</scope>
    <source>
        <strain evidence="2">CGMCC 1.12477</strain>
    </source>
</reference>
<accession>A0ABW4TRC9</accession>
<evidence type="ECO:0008006" key="3">
    <source>
        <dbReference type="Google" id="ProtNLM"/>
    </source>
</evidence>
<keyword evidence="2" id="KW-1185">Reference proteome</keyword>
<protein>
    <recommendedName>
        <fullName evidence="3">Endonuclease/exonuclease/phosphatase family protein</fullName>
    </recommendedName>
</protein>